<accession>A0A843VCQ1</accession>
<proteinExistence type="predicted"/>
<dbReference type="Proteomes" id="UP000652761">
    <property type="component" value="Unassembled WGS sequence"/>
</dbReference>
<sequence>MMKLGQRSYSRLMASTQLASPEYETSPTKSFVGLEVDSVNMITSSEDETWPTESFAGHEAGVNNFDTRLKSLKKNDE</sequence>
<evidence type="ECO:0000313" key="1">
    <source>
        <dbReference type="EMBL" id="MQL90273.1"/>
    </source>
</evidence>
<comment type="caution">
    <text evidence="1">The sequence shown here is derived from an EMBL/GenBank/DDBJ whole genome shotgun (WGS) entry which is preliminary data.</text>
</comment>
<protein>
    <submittedName>
        <fullName evidence="1">Uncharacterized protein</fullName>
    </submittedName>
</protein>
<gene>
    <name evidence="1" type="ORF">Taro_022861</name>
</gene>
<dbReference type="AlphaFoldDB" id="A0A843VCQ1"/>
<dbReference type="EMBL" id="NMUH01001226">
    <property type="protein sequence ID" value="MQL90273.1"/>
    <property type="molecule type" value="Genomic_DNA"/>
</dbReference>
<name>A0A843VCQ1_COLES</name>
<evidence type="ECO:0000313" key="2">
    <source>
        <dbReference type="Proteomes" id="UP000652761"/>
    </source>
</evidence>
<reference evidence="1" key="1">
    <citation type="submission" date="2017-07" db="EMBL/GenBank/DDBJ databases">
        <title>Taro Niue Genome Assembly and Annotation.</title>
        <authorList>
            <person name="Atibalentja N."/>
            <person name="Keating K."/>
            <person name="Fields C.J."/>
        </authorList>
    </citation>
    <scope>NUCLEOTIDE SEQUENCE</scope>
    <source>
        <strain evidence="1">Niue_2</strain>
        <tissue evidence="1">Leaf</tissue>
    </source>
</reference>
<organism evidence="1 2">
    <name type="scientific">Colocasia esculenta</name>
    <name type="common">Wild taro</name>
    <name type="synonym">Arum esculentum</name>
    <dbReference type="NCBI Taxonomy" id="4460"/>
    <lineage>
        <taxon>Eukaryota</taxon>
        <taxon>Viridiplantae</taxon>
        <taxon>Streptophyta</taxon>
        <taxon>Embryophyta</taxon>
        <taxon>Tracheophyta</taxon>
        <taxon>Spermatophyta</taxon>
        <taxon>Magnoliopsida</taxon>
        <taxon>Liliopsida</taxon>
        <taxon>Araceae</taxon>
        <taxon>Aroideae</taxon>
        <taxon>Colocasieae</taxon>
        <taxon>Colocasia</taxon>
    </lineage>
</organism>
<keyword evidence="2" id="KW-1185">Reference proteome</keyword>